<feature type="binding site" evidence="4">
    <location>
        <begin position="151"/>
        <end position="154"/>
    </location>
    <ligand>
        <name>pyridoxal 5'-phosphate</name>
        <dbReference type="ChEBI" id="CHEBI:597326"/>
    </ligand>
</feature>
<dbReference type="Proteomes" id="UP000799437">
    <property type="component" value="Unassembled WGS sequence"/>
</dbReference>
<comment type="pathway">
    <text evidence="4 5">Amino-acid degradation; L-kynurenine degradation; L-alanine and anthranilate from L-kynurenine: step 1/1.</text>
</comment>
<feature type="binding site" evidence="4">
    <location>
        <position position="239"/>
    </location>
    <ligand>
        <name>pyridoxal 5'-phosphate</name>
        <dbReference type="ChEBI" id="CHEBI:597326"/>
    </ligand>
</feature>
<keyword evidence="3 4" id="KW-0663">Pyridoxal phosphate</keyword>
<evidence type="ECO:0000313" key="8">
    <source>
        <dbReference type="Proteomes" id="UP000799437"/>
    </source>
</evidence>
<comment type="caution">
    <text evidence="4">Lacks conserved residue(s) required for the propagation of feature annotation.</text>
</comment>
<evidence type="ECO:0000259" key="6">
    <source>
        <dbReference type="Pfam" id="PF00266"/>
    </source>
</evidence>
<keyword evidence="1 4" id="KW-0662">Pyridine nucleotide biosynthesis</keyword>
<evidence type="ECO:0000256" key="2">
    <source>
        <dbReference type="ARBA" id="ARBA00022801"/>
    </source>
</evidence>
<proteinExistence type="inferred from homology"/>
<dbReference type="FunFam" id="3.40.640.10:FF:000031">
    <property type="entry name" value="Kynureninase"/>
    <property type="match status" value="1"/>
</dbReference>
<keyword evidence="2 4" id="KW-0378">Hydrolase</keyword>
<gene>
    <name evidence="4" type="primary">BNA5</name>
    <name evidence="7" type="ORF">EJ05DRAFT_473520</name>
</gene>
<dbReference type="InterPro" id="IPR015421">
    <property type="entry name" value="PyrdxlP-dep_Trfase_major"/>
</dbReference>
<dbReference type="EC" id="3.7.1.3" evidence="4 5"/>
<comment type="pathway">
    <text evidence="4 5">Cofactor biosynthesis; NAD(+) biosynthesis; quinolinate from L-kynurenine: step 2/3.</text>
</comment>
<comment type="similarity">
    <text evidence="4 5">Belongs to the kynureninase family.</text>
</comment>
<organism evidence="7 8">
    <name type="scientific">Pseudovirgaria hyperparasitica</name>
    <dbReference type="NCBI Taxonomy" id="470096"/>
    <lineage>
        <taxon>Eukaryota</taxon>
        <taxon>Fungi</taxon>
        <taxon>Dikarya</taxon>
        <taxon>Ascomycota</taxon>
        <taxon>Pezizomycotina</taxon>
        <taxon>Dothideomycetes</taxon>
        <taxon>Dothideomycetes incertae sedis</taxon>
        <taxon>Acrospermales</taxon>
        <taxon>Acrospermaceae</taxon>
        <taxon>Pseudovirgaria</taxon>
    </lineage>
</organism>
<keyword evidence="8" id="KW-1185">Reference proteome</keyword>
<dbReference type="NCBIfam" id="TIGR01814">
    <property type="entry name" value="kynureninase"/>
    <property type="match status" value="1"/>
</dbReference>
<dbReference type="PANTHER" id="PTHR14084:SF0">
    <property type="entry name" value="KYNURENINASE"/>
    <property type="match status" value="1"/>
</dbReference>
<dbReference type="Pfam" id="PF22580">
    <property type="entry name" value="KYNU_C"/>
    <property type="match status" value="1"/>
</dbReference>
<keyword evidence="4 5" id="KW-0963">Cytoplasm</keyword>
<feature type="binding site" evidence="4">
    <location>
        <position position="123"/>
    </location>
    <ligand>
        <name>pyridoxal 5'-phosphate</name>
        <dbReference type="ChEBI" id="CHEBI:597326"/>
    </ligand>
</feature>
<dbReference type="Gene3D" id="3.40.640.10">
    <property type="entry name" value="Type I PLP-dependent aspartate aminotransferase-like (Major domain)"/>
    <property type="match status" value="1"/>
</dbReference>
<protein>
    <recommendedName>
        <fullName evidence="4 5">Kynureninase</fullName>
        <ecNumber evidence="4 5">3.7.1.3</ecNumber>
    </recommendedName>
    <alternativeName>
        <fullName evidence="4">Biosynthesis of nicotinic acid protein 5</fullName>
    </alternativeName>
    <alternativeName>
        <fullName evidence="4">L-kynurenine hydrolase</fullName>
    </alternativeName>
</protein>
<dbReference type="GO" id="GO:0034354">
    <property type="term" value="P:'de novo' NAD+ biosynthetic process from L-tryptophan"/>
    <property type="evidence" value="ECO:0007669"/>
    <property type="project" value="UniProtKB-UniRule"/>
</dbReference>
<evidence type="ECO:0000256" key="4">
    <source>
        <dbReference type="HAMAP-Rule" id="MF_03017"/>
    </source>
</evidence>
<dbReference type="GO" id="GO:0019805">
    <property type="term" value="P:quinolinate biosynthetic process"/>
    <property type="evidence" value="ECO:0007669"/>
    <property type="project" value="UniProtKB-UniRule"/>
</dbReference>
<comment type="catalytic activity">
    <reaction evidence="5">
        <text>3-hydroxy-L-kynurenine + H2O = 3-hydroxyanthranilate + L-alanine + H(+)</text>
        <dbReference type="Rhea" id="RHEA:25143"/>
        <dbReference type="ChEBI" id="CHEBI:15377"/>
        <dbReference type="ChEBI" id="CHEBI:15378"/>
        <dbReference type="ChEBI" id="CHEBI:36559"/>
        <dbReference type="ChEBI" id="CHEBI:57972"/>
        <dbReference type="ChEBI" id="CHEBI:58125"/>
        <dbReference type="EC" id="3.7.1.3"/>
    </reaction>
</comment>
<evidence type="ECO:0000256" key="1">
    <source>
        <dbReference type="ARBA" id="ARBA00022642"/>
    </source>
</evidence>
<feature type="binding site" evidence="4">
    <location>
        <position position="317"/>
    </location>
    <ligand>
        <name>pyridoxal 5'-phosphate</name>
        <dbReference type="ChEBI" id="CHEBI:597326"/>
    </ligand>
</feature>
<dbReference type="EMBL" id="ML996567">
    <property type="protein sequence ID" value="KAF2760945.1"/>
    <property type="molecule type" value="Genomic_DNA"/>
</dbReference>
<dbReference type="GO" id="GO:0030429">
    <property type="term" value="F:kynureninase activity"/>
    <property type="evidence" value="ECO:0007669"/>
    <property type="project" value="UniProtKB-UniRule"/>
</dbReference>
<dbReference type="PIRSF" id="PIRSF038800">
    <property type="entry name" value="KYNU"/>
    <property type="match status" value="1"/>
</dbReference>
<dbReference type="UniPathway" id="UPA00253">
    <property type="reaction ID" value="UER00329"/>
</dbReference>
<dbReference type="InterPro" id="IPR015424">
    <property type="entry name" value="PyrdxlP-dep_Trfase"/>
</dbReference>
<comment type="subunit">
    <text evidence="4 5">Homodimer.</text>
</comment>
<dbReference type="GO" id="GO:0097053">
    <property type="term" value="P:L-kynurenine catabolic process"/>
    <property type="evidence" value="ECO:0007669"/>
    <property type="project" value="UniProtKB-UniRule"/>
</dbReference>
<comment type="function">
    <text evidence="4 5">Catalyzes the cleavage of L-kynurenine (L-Kyn) and L-3-hydroxykynurenine (L-3OHKyn) into anthranilic acid (AA) and 3-hydroxyanthranilic acid (3-OHAA), respectively.</text>
</comment>
<evidence type="ECO:0000313" key="7">
    <source>
        <dbReference type="EMBL" id="KAF2760945.1"/>
    </source>
</evidence>
<dbReference type="GO" id="GO:0019441">
    <property type="term" value="P:L-tryptophan catabolic process to kynurenine"/>
    <property type="evidence" value="ECO:0007669"/>
    <property type="project" value="TreeGrafter"/>
</dbReference>
<dbReference type="InterPro" id="IPR015422">
    <property type="entry name" value="PyrdxlP-dep_Trfase_small"/>
</dbReference>
<accession>A0A6A6WEI2</accession>
<evidence type="ECO:0000256" key="5">
    <source>
        <dbReference type="PIRNR" id="PIRNR038800"/>
    </source>
</evidence>
<feature type="binding site" evidence="4">
    <location>
        <position position="124"/>
    </location>
    <ligand>
        <name>pyridoxal 5'-phosphate</name>
        <dbReference type="ChEBI" id="CHEBI:597326"/>
    </ligand>
</feature>
<dbReference type="PANTHER" id="PTHR14084">
    <property type="entry name" value="KYNURENINASE"/>
    <property type="match status" value="1"/>
</dbReference>
<feature type="binding site" evidence="4">
    <location>
        <position position="236"/>
    </location>
    <ligand>
        <name>pyridoxal 5'-phosphate</name>
        <dbReference type="ChEBI" id="CHEBI:597326"/>
    </ligand>
</feature>
<dbReference type="GO" id="GO:0005737">
    <property type="term" value="C:cytoplasm"/>
    <property type="evidence" value="ECO:0007669"/>
    <property type="project" value="UniProtKB-SubCell"/>
</dbReference>
<dbReference type="Pfam" id="PF00266">
    <property type="entry name" value="Aminotran_5"/>
    <property type="match status" value="1"/>
</dbReference>
<comment type="cofactor">
    <cofactor evidence="4 5">
        <name>pyridoxal 5'-phosphate</name>
        <dbReference type="ChEBI" id="CHEBI:597326"/>
    </cofactor>
</comment>
<dbReference type="UniPathway" id="UPA00334">
    <property type="reaction ID" value="UER00455"/>
</dbReference>
<feature type="domain" description="Aminotransferase class V" evidence="6">
    <location>
        <begin position="188"/>
        <end position="281"/>
    </location>
</feature>
<dbReference type="InterPro" id="IPR010111">
    <property type="entry name" value="Kynureninase"/>
</dbReference>
<dbReference type="SUPFAM" id="SSF53383">
    <property type="entry name" value="PLP-dependent transferases"/>
    <property type="match status" value="1"/>
</dbReference>
<dbReference type="HAMAP" id="MF_01970">
    <property type="entry name" value="Kynureninase"/>
    <property type="match status" value="1"/>
</dbReference>
<reference evidence="7" key="1">
    <citation type="journal article" date="2020" name="Stud. Mycol.">
        <title>101 Dothideomycetes genomes: a test case for predicting lifestyles and emergence of pathogens.</title>
        <authorList>
            <person name="Haridas S."/>
            <person name="Albert R."/>
            <person name="Binder M."/>
            <person name="Bloem J."/>
            <person name="Labutti K."/>
            <person name="Salamov A."/>
            <person name="Andreopoulos B."/>
            <person name="Baker S."/>
            <person name="Barry K."/>
            <person name="Bills G."/>
            <person name="Bluhm B."/>
            <person name="Cannon C."/>
            <person name="Castanera R."/>
            <person name="Culley D."/>
            <person name="Daum C."/>
            <person name="Ezra D."/>
            <person name="Gonzalez J."/>
            <person name="Henrissat B."/>
            <person name="Kuo A."/>
            <person name="Liang C."/>
            <person name="Lipzen A."/>
            <person name="Lutzoni F."/>
            <person name="Magnuson J."/>
            <person name="Mondo S."/>
            <person name="Nolan M."/>
            <person name="Ohm R."/>
            <person name="Pangilinan J."/>
            <person name="Park H.-J."/>
            <person name="Ramirez L."/>
            <person name="Alfaro M."/>
            <person name="Sun H."/>
            <person name="Tritt A."/>
            <person name="Yoshinaga Y."/>
            <person name="Zwiers L.-H."/>
            <person name="Turgeon B."/>
            <person name="Goodwin S."/>
            <person name="Spatafora J."/>
            <person name="Crous P."/>
            <person name="Grigoriev I."/>
        </authorList>
    </citation>
    <scope>NUCLEOTIDE SEQUENCE</scope>
    <source>
        <strain evidence="7">CBS 121739</strain>
    </source>
</reference>
<dbReference type="InterPro" id="IPR000192">
    <property type="entry name" value="Aminotrans_V_dom"/>
</dbReference>
<dbReference type="GO" id="GO:0043420">
    <property type="term" value="P:anthranilate metabolic process"/>
    <property type="evidence" value="ECO:0007669"/>
    <property type="project" value="UniProtKB-UniRule"/>
</dbReference>
<dbReference type="OrthoDB" id="5978656at2759"/>
<dbReference type="Gene3D" id="3.90.1150.10">
    <property type="entry name" value="Aspartate Aminotransferase, domain 1"/>
    <property type="match status" value="1"/>
</dbReference>
<feature type="binding site" evidence="4">
    <location>
        <position position="261"/>
    </location>
    <ligand>
        <name>pyridoxal 5'-phosphate</name>
        <dbReference type="ChEBI" id="CHEBI:597326"/>
    </ligand>
</feature>
<dbReference type="GO" id="GO:0030170">
    <property type="term" value="F:pyridoxal phosphate binding"/>
    <property type="evidence" value="ECO:0007669"/>
    <property type="project" value="UniProtKB-UniRule"/>
</dbReference>
<feature type="binding site" evidence="4">
    <location>
        <position position="345"/>
    </location>
    <ligand>
        <name>pyridoxal 5'-phosphate</name>
        <dbReference type="ChEBI" id="CHEBI:597326"/>
    </ligand>
</feature>
<sequence>MALDHLTQTYADEQDAADPLRHLRDEFIIPTRHNLENTGVASTDSDTQCTYLCGNSLGVQPKRARKYIHQFLDSWSQQGVFGHFKQLKNSFLPPWVHMDDAVKNAATPLFGALPTEVAIMETLTANLHLAMASFYKPTKERYKIIIEGKAFPSDHYAAISQLEHHGLPPSALICITPPDDKSPYLPTDHICAIISEHAASTALVLLPGIQYYSGQLFDIATITAHAHSLGLVIGWDLAHAAGNVPLQLHDWDVDFAVWCNYKYLNSGPGAIGGLFVHEKHGIVTPKRQTDGGAELPAVIKDGEQIPELEYRPRLSGWWGNEKSTRFRMEPQFHPRAGAAGYQLSNPSALDISSVMASLSVFNETSMPELRSKSLKVTKFLEDLLVHRPCRTDRSDANAYEIITPMNPAERGAQISVKVKPGFLDTVMEVLEAEGVVVDERQPDVVRVAPAPLYNNHRDVWDFHVAFEKALEAATAKAGEAQ</sequence>
<comment type="catalytic activity">
    <reaction evidence="4 5">
        <text>L-kynurenine + H2O = anthranilate + L-alanine + H(+)</text>
        <dbReference type="Rhea" id="RHEA:16813"/>
        <dbReference type="ChEBI" id="CHEBI:15377"/>
        <dbReference type="ChEBI" id="CHEBI:15378"/>
        <dbReference type="ChEBI" id="CHEBI:16567"/>
        <dbReference type="ChEBI" id="CHEBI:57959"/>
        <dbReference type="ChEBI" id="CHEBI:57972"/>
        <dbReference type="EC" id="3.7.1.3"/>
    </reaction>
</comment>
<comment type="subcellular location">
    <subcellularLocation>
        <location evidence="4 5">Cytoplasm</location>
    </subcellularLocation>
</comment>
<name>A0A6A6WEI2_9PEZI</name>
<dbReference type="AlphaFoldDB" id="A0A6A6WEI2"/>
<evidence type="ECO:0000256" key="3">
    <source>
        <dbReference type="ARBA" id="ARBA00022898"/>
    </source>
</evidence>
<feature type="modified residue" description="N6-(pyridoxal phosphate)lysine" evidence="4">
    <location>
        <position position="262"/>
    </location>
</feature>